<name>A0A0A9AUS9_ARUDO</name>
<reference evidence="1" key="2">
    <citation type="journal article" date="2015" name="Data Brief">
        <title>Shoot transcriptome of the giant reed, Arundo donax.</title>
        <authorList>
            <person name="Barrero R.A."/>
            <person name="Guerrero F.D."/>
            <person name="Moolhuijzen P."/>
            <person name="Goolsby J.A."/>
            <person name="Tidwell J."/>
            <person name="Bellgard S.E."/>
            <person name="Bellgard M.I."/>
        </authorList>
    </citation>
    <scope>NUCLEOTIDE SEQUENCE</scope>
    <source>
        <tissue evidence="1">Shoot tissue taken approximately 20 cm above the soil surface</tissue>
    </source>
</reference>
<accession>A0A0A9AUS9</accession>
<proteinExistence type="predicted"/>
<dbReference type="EMBL" id="GBRH01245255">
    <property type="protein sequence ID" value="JAD52640.1"/>
    <property type="molecule type" value="Transcribed_RNA"/>
</dbReference>
<organism evidence="1">
    <name type="scientific">Arundo donax</name>
    <name type="common">Giant reed</name>
    <name type="synonym">Donax arundinaceus</name>
    <dbReference type="NCBI Taxonomy" id="35708"/>
    <lineage>
        <taxon>Eukaryota</taxon>
        <taxon>Viridiplantae</taxon>
        <taxon>Streptophyta</taxon>
        <taxon>Embryophyta</taxon>
        <taxon>Tracheophyta</taxon>
        <taxon>Spermatophyta</taxon>
        <taxon>Magnoliopsida</taxon>
        <taxon>Liliopsida</taxon>
        <taxon>Poales</taxon>
        <taxon>Poaceae</taxon>
        <taxon>PACMAD clade</taxon>
        <taxon>Arundinoideae</taxon>
        <taxon>Arundineae</taxon>
        <taxon>Arundo</taxon>
    </lineage>
</organism>
<evidence type="ECO:0000313" key="1">
    <source>
        <dbReference type="EMBL" id="JAD52640.1"/>
    </source>
</evidence>
<sequence length="13" mass="1425">MLGGLIQLRPTEP</sequence>
<protein>
    <submittedName>
        <fullName evidence="1">Uncharacterized protein</fullName>
    </submittedName>
</protein>
<reference evidence="1" key="1">
    <citation type="submission" date="2014-09" db="EMBL/GenBank/DDBJ databases">
        <authorList>
            <person name="Magalhaes I.L.F."/>
            <person name="Oliveira U."/>
            <person name="Santos F.R."/>
            <person name="Vidigal T.H.D.A."/>
            <person name="Brescovit A.D."/>
            <person name="Santos A.J."/>
        </authorList>
    </citation>
    <scope>NUCLEOTIDE SEQUENCE</scope>
    <source>
        <tissue evidence="1">Shoot tissue taken approximately 20 cm above the soil surface</tissue>
    </source>
</reference>